<dbReference type="GO" id="GO:0000981">
    <property type="term" value="F:DNA-binding transcription factor activity, RNA polymerase II-specific"/>
    <property type="evidence" value="ECO:0007669"/>
    <property type="project" value="InterPro"/>
</dbReference>
<dbReference type="SMART" id="SM00066">
    <property type="entry name" value="GAL4"/>
    <property type="match status" value="1"/>
</dbReference>
<evidence type="ECO:0000256" key="2">
    <source>
        <dbReference type="ARBA" id="ARBA00022723"/>
    </source>
</evidence>
<dbReference type="InterPro" id="IPR050815">
    <property type="entry name" value="TF_fung"/>
</dbReference>
<name>A0A6A6R0F2_9PEZI</name>
<sequence>MAELVIELTERITTSIPDPLISPLASSPSQLAMDSSVTKKKQVCRSCRQRKKRCDGARPSCSLCRKLNITCSYIVSNPNPGSVHTSYVDFVPLAERPSWVLNGNVDHPNLPQPHDYPEISSKGFFHIQRGSVDSQLPFTALDVPNTSLDFAPPTSFGDSAISDITWQQDNINDFDHASNDAIFPANLPPQAQILELVELFFSHSYAFLPCFHESELLKDVSSGQLQRQTPALLYAISAISAQYHPDPAIQACRGDWFDQAKFLFELTQRDSLPALRVLQAGVCIVHHAWTVGDYTTACHALGKTWRQACSYGLNQIDAGPMQPPGLRLAPVSKDAREKDEFRRVLWALLFLDRDQAWATGWPQTIPDRHYLVNLPSDDLNFQSENMSDEDASTPFHWNLNRLIGSPSNSIQHINTYHCVIKAYVILGRANDQINTLHDEEDATEYERGLDILDSHLVRFRLSLPRSATSIQAAPPEEHVNVFWLTNILNTITILLHYRACSNEPPLDEKDENRFRHCVSVARNTVQMVTDISRISPEPLLNSHIPAMLYLAAAVLLIHWRESKDDKIKDEIDILRLVFDRFHDVFPALGKKFKGAIEYDLEVDDAAIRRAKQSGAKGLLGSCPKWQMPTR</sequence>
<dbReference type="Proteomes" id="UP000799750">
    <property type="component" value="Unassembled WGS sequence"/>
</dbReference>
<feature type="domain" description="Zn(2)-C6 fungal-type" evidence="6">
    <location>
        <begin position="43"/>
        <end position="73"/>
    </location>
</feature>
<dbReference type="GO" id="GO:0008270">
    <property type="term" value="F:zinc ion binding"/>
    <property type="evidence" value="ECO:0007669"/>
    <property type="project" value="InterPro"/>
</dbReference>
<evidence type="ECO:0000259" key="6">
    <source>
        <dbReference type="PROSITE" id="PS50048"/>
    </source>
</evidence>
<dbReference type="CDD" id="cd12148">
    <property type="entry name" value="fungal_TF_MHR"/>
    <property type="match status" value="1"/>
</dbReference>
<evidence type="ECO:0000313" key="8">
    <source>
        <dbReference type="Proteomes" id="UP000799750"/>
    </source>
</evidence>
<gene>
    <name evidence="7" type="ORF">BU16DRAFT_558247</name>
</gene>
<dbReference type="Pfam" id="PF04082">
    <property type="entry name" value="Fungal_trans"/>
    <property type="match status" value="1"/>
</dbReference>
<keyword evidence="4" id="KW-0804">Transcription</keyword>
<keyword evidence="3" id="KW-0805">Transcription regulation</keyword>
<dbReference type="PROSITE" id="PS00463">
    <property type="entry name" value="ZN2_CY6_FUNGAL_1"/>
    <property type="match status" value="1"/>
</dbReference>
<proteinExistence type="predicted"/>
<evidence type="ECO:0000256" key="5">
    <source>
        <dbReference type="ARBA" id="ARBA00023242"/>
    </source>
</evidence>
<dbReference type="GO" id="GO:0005634">
    <property type="term" value="C:nucleus"/>
    <property type="evidence" value="ECO:0007669"/>
    <property type="project" value="UniProtKB-SubCell"/>
</dbReference>
<evidence type="ECO:0000256" key="1">
    <source>
        <dbReference type="ARBA" id="ARBA00004123"/>
    </source>
</evidence>
<dbReference type="CDD" id="cd00067">
    <property type="entry name" value="GAL4"/>
    <property type="match status" value="1"/>
</dbReference>
<dbReference type="PANTHER" id="PTHR47338:SF10">
    <property type="entry name" value="TRANSCRIPTION FACTOR DOMAIN-CONTAINING PROTEIN-RELATED"/>
    <property type="match status" value="1"/>
</dbReference>
<dbReference type="InterPro" id="IPR036864">
    <property type="entry name" value="Zn2-C6_fun-type_DNA-bd_sf"/>
</dbReference>
<protein>
    <recommendedName>
        <fullName evidence="6">Zn(2)-C6 fungal-type domain-containing protein</fullName>
    </recommendedName>
</protein>
<dbReference type="PANTHER" id="PTHR47338">
    <property type="entry name" value="ZN(II)2CYS6 TRANSCRIPTION FACTOR (EUROFUNG)-RELATED"/>
    <property type="match status" value="1"/>
</dbReference>
<dbReference type="Gene3D" id="4.10.240.10">
    <property type="entry name" value="Zn(2)-C6 fungal-type DNA-binding domain"/>
    <property type="match status" value="1"/>
</dbReference>
<organism evidence="7 8">
    <name type="scientific">Lophium mytilinum</name>
    <dbReference type="NCBI Taxonomy" id="390894"/>
    <lineage>
        <taxon>Eukaryota</taxon>
        <taxon>Fungi</taxon>
        <taxon>Dikarya</taxon>
        <taxon>Ascomycota</taxon>
        <taxon>Pezizomycotina</taxon>
        <taxon>Dothideomycetes</taxon>
        <taxon>Pleosporomycetidae</taxon>
        <taxon>Mytilinidiales</taxon>
        <taxon>Mytilinidiaceae</taxon>
        <taxon>Lophium</taxon>
    </lineage>
</organism>
<keyword evidence="2" id="KW-0479">Metal-binding</keyword>
<dbReference type="GO" id="GO:0006351">
    <property type="term" value="P:DNA-templated transcription"/>
    <property type="evidence" value="ECO:0007669"/>
    <property type="project" value="InterPro"/>
</dbReference>
<evidence type="ECO:0000256" key="3">
    <source>
        <dbReference type="ARBA" id="ARBA00023015"/>
    </source>
</evidence>
<dbReference type="SUPFAM" id="SSF57701">
    <property type="entry name" value="Zn2/Cys6 DNA-binding domain"/>
    <property type="match status" value="1"/>
</dbReference>
<keyword evidence="5" id="KW-0539">Nucleus</keyword>
<evidence type="ECO:0000256" key="4">
    <source>
        <dbReference type="ARBA" id="ARBA00023163"/>
    </source>
</evidence>
<dbReference type="InterPro" id="IPR001138">
    <property type="entry name" value="Zn2Cys6_DnaBD"/>
</dbReference>
<dbReference type="SMART" id="SM00906">
    <property type="entry name" value="Fungal_trans"/>
    <property type="match status" value="1"/>
</dbReference>
<reference evidence="7" key="1">
    <citation type="journal article" date="2020" name="Stud. Mycol.">
        <title>101 Dothideomycetes genomes: a test case for predicting lifestyles and emergence of pathogens.</title>
        <authorList>
            <person name="Haridas S."/>
            <person name="Albert R."/>
            <person name="Binder M."/>
            <person name="Bloem J."/>
            <person name="Labutti K."/>
            <person name="Salamov A."/>
            <person name="Andreopoulos B."/>
            <person name="Baker S."/>
            <person name="Barry K."/>
            <person name="Bills G."/>
            <person name="Bluhm B."/>
            <person name="Cannon C."/>
            <person name="Castanera R."/>
            <person name="Culley D."/>
            <person name="Daum C."/>
            <person name="Ezra D."/>
            <person name="Gonzalez J."/>
            <person name="Henrissat B."/>
            <person name="Kuo A."/>
            <person name="Liang C."/>
            <person name="Lipzen A."/>
            <person name="Lutzoni F."/>
            <person name="Magnuson J."/>
            <person name="Mondo S."/>
            <person name="Nolan M."/>
            <person name="Ohm R."/>
            <person name="Pangilinan J."/>
            <person name="Park H.-J."/>
            <person name="Ramirez L."/>
            <person name="Alfaro M."/>
            <person name="Sun H."/>
            <person name="Tritt A."/>
            <person name="Yoshinaga Y."/>
            <person name="Zwiers L.-H."/>
            <person name="Turgeon B."/>
            <person name="Goodwin S."/>
            <person name="Spatafora J."/>
            <person name="Crous P."/>
            <person name="Grigoriev I."/>
        </authorList>
    </citation>
    <scope>NUCLEOTIDE SEQUENCE</scope>
    <source>
        <strain evidence="7">CBS 269.34</strain>
    </source>
</reference>
<dbReference type="GO" id="GO:0003677">
    <property type="term" value="F:DNA binding"/>
    <property type="evidence" value="ECO:0007669"/>
    <property type="project" value="InterPro"/>
</dbReference>
<keyword evidence="8" id="KW-1185">Reference proteome</keyword>
<evidence type="ECO:0000313" key="7">
    <source>
        <dbReference type="EMBL" id="KAF2498175.1"/>
    </source>
</evidence>
<accession>A0A6A6R0F2</accession>
<dbReference type="PROSITE" id="PS50048">
    <property type="entry name" value="ZN2_CY6_FUNGAL_2"/>
    <property type="match status" value="1"/>
</dbReference>
<dbReference type="OrthoDB" id="2943660at2759"/>
<dbReference type="Pfam" id="PF00172">
    <property type="entry name" value="Zn_clus"/>
    <property type="match status" value="1"/>
</dbReference>
<comment type="subcellular location">
    <subcellularLocation>
        <location evidence="1">Nucleus</location>
    </subcellularLocation>
</comment>
<dbReference type="InterPro" id="IPR007219">
    <property type="entry name" value="XnlR_reg_dom"/>
</dbReference>
<dbReference type="EMBL" id="MU004185">
    <property type="protein sequence ID" value="KAF2498175.1"/>
    <property type="molecule type" value="Genomic_DNA"/>
</dbReference>
<dbReference type="AlphaFoldDB" id="A0A6A6R0F2"/>